<dbReference type="EC" id="1.1.1.133" evidence="3 6"/>
<comment type="function">
    <text evidence="6">Catalyzes the reduction of dTDP-6-deoxy-L-lyxo-4-hexulose to yield dTDP-L-rhamnose.</text>
</comment>
<keyword evidence="6" id="KW-0560">Oxidoreductase</keyword>
<gene>
    <name evidence="8" type="ORF">BES08_15150</name>
</gene>
<dbReference type="SUPFAM" id="SSF51735">
    <property type="entry name" value="NAD(P)-binding Rossmann-fold domains"/>
    <property type="match status" value="1"/>
</dbReference>
<evidence type="ECO:0000256" key="5">
    <source>
        <dbReference type="ARBA" id="ARBA00048200"/>
    </source>
</evidence>
<dbReference type="GO" id="GO:0019305">
    <property type="term" value="P:dTDP-rhamnose biosynthetic process"/>
    <property type="evidence" value="ECO:0007669"/>
    <property type="project" value="UniProtKB-UniPathway"/>
</dbReference>
<dbReference type="PANTHER" id="PTHR10491:SF4">
    <property type="entry name" value="METHIONINE ADENOSYLTRANSFERASE 2 SUBUNIT BETA"/>
    <property type="match status" value="1"/>
</dbReference>
<accession>A0A1D8A742</accession>
<evidence type="ECO:0000313" key="9">
    <source>
        <dbReference type="Proteomes" id="UP000094626"/>
    </source>
</evidence>
<comment type="cofactor">
    <cofactor evidence="6">
        <name>Mg(2+)</name>
        <dbReference type="ChEBI" id="CHEBI:18420"/>
    </cofactor>
    <text evidence="6">Binds 1 Mg(2+) ion per monomer.</text>
</comment>
<protein>
    <recommendedName>
        <fullName evidence="4 6">dTDP-4-dehydrorhamnose reductase</fullName>
        <ecNumber evidence="3 6">1.1.1.133</ecNumber>
    </recommendedName>
</protein>
<feature type="domain" description="RmlD-like substrate binding" evidence="7">
    <location>
        <begin position="1"/>
        <end position="291"/>
    </location>
</feature>
<dbReference type="UniPathway" id="UPA00124"/>
<dbReference type="CDD" id="cd05254">
    <property type="entry name" value="dTDP_HR_like_SDR_e"/>
    <property type="match status" value="1"/>
</dbReference>
<dbReference type="Proteomes" id="UP000094626">
    <property type="component" value="Chromosome"/>
</dbReference>
<dbReference type="InterPro" id="IPR029903">
    <property type="entry name" value="RmlD-like-bd"/>
</dbReference>
<dbReference type="InterPro" id="IPR005913">
    <property type="entry name" value="dTDP_dehydrorham_reduct"/>
</dbReference>
<proteinExistence type="inferred from homology"/>
<evidence type="ECO:0000256" key="6">
    <source>
        <dbReference type="RuleBase" id="RU364082"/>
    </source>
</evidence>
<evidence type="ECO:0000256" key="1">
    <source>
        <dbReference type="ARBA" id="ARBA00004781"/>
    </source>
</evidence>
<dbReference type="KEGG" id="nre:BES08_15150"/>
<dbReference type="OrthoDB" id="9803892at2"/>
<comment type="catalytic activity">
    <reaction evidence="5 6">
        <text>dTDP-beta-L-rhamnose + NADP(+) = dTDP-4-dehydro-beta-L-rhamnose + NADPH + H(+)</text>
        <dbReference type="Rhea" id="RHEA:21796"/>
        <dbReference type="ChEBI" id="CHEBI:15378"/>
        <dbReference type="ChEBI" id="CHEBI:57510"/>
        <dbReference type="ChEBI" id="CHEBI:57783"/>
        <dbReference type="ChEBI" id="CHEBI:58349"/>
        <dbReference type="ChEBI" id="CHEBI:62830"/>
        <dbReference type="EC" id="1.1.1.133"/>
    </reaction>
</comment>
<dbReference type="GO" id="GO:0008831">
    <property type="term" value="F:dTDP-4-dehydrorhamnose reductase activity"/>
    <property type="evidence" value="ECO:0007669"/>
    <property type="project" value="UniProtKB-EC"/>
</dbReference>
<sequence length="306" mass="32195">MRLAVTGTGGQVVRALMERGAAFGVEVLPVGRPVLDLLRPESVRDALAAVRPDAIVSAAAYTAVDAAETDRRKAQAVNEHGAEAIALAARDLGVPLVHLSTDYVFAADAGGPHTEDAPTDPAGVYGATKLAGERAVLAAHGADSAVLRTAWVYSPFGGNFVKTMLRLAREREEVSVVADQFGNPTSALDIAEGVIAVARNLLADPDPCLRGVFHLTGQGDASWAQLAEAVFDLSHEMGGPWAQVRAIPTSAYPTVARRPADSRLDCARIAAVHGLTLPPWRTSLRPIVQRLVARHHSLNQFAGACS</sequence>
<evidence type="ECO:0000259" key="7">
    <source>
        <dbReference type="Pfam" id="PF04321"/>
    </source>
</evidence>
<organism evidence="8 9">
    <name type="scientific">Novosphingobium resinovorum</name>
    <dbReference type="NCBI Taxonomy" id="158500"/>
    <lineage>
        <taxon>Bacteria</taxon>
        <taxon>Pseudomonadati</taxon>
        <taxon>Pseudomonadota</taxon>
        <taxon>Alphaproteobacteria</taxon>
        <taxon>Sphingomonadales</taxon>
        <taxon>Sphingomonadaceae</taxon>
        <taxon>Novosphingobium</taxon>
    </lineage>
</organism>
<comment type="similarity">
    <text evidence="2 6">Belongs to the dTDP-4-dehydrorhamnose reductase family.</text>
</comment>
<dbReference type="Gene3D" id="3.40.50.720">
    <property type="entry name" value="NAD(P)-binding Rossmann-like Domain"/>
    <property type="match status" value="1"/>
</dbReference>
<keyword evidence="6" id="KW-0521">NADP</keyword>
<dbReference type="AlphaFoldDB" id="A0A1D8A742"/>
<evidence type="ECO:0000256" key="2">
    <source>
        <dbReference type="ARBA" id="ARBA00010944"/>
    </source>
</evidence>
<reference evidence="9" key="1">
    <citation type="journal article" date="2017" name="J. Biotechnol.">
        <title>Complete genome sequence of Novosphingobium resinovorum SA1, a versatile xenobiotic-degrading bacterium capable of utilizing sulfanilic acid.</title>
        <authorList>
            <person name="Hegedus B."/>
            <person name="Kos P.B."/>
            <person name="Balint B."/>
            <person name="Maroti G."/>
            <person name="Gan H.M."/>
            <person name="Perei K."/>
            <person name="Rakhely G."/>
        </authorList>
    </citation>
    <scope>NUCLEOTIDE SEQUENCE [LARGE SCALE GENOMIC DNA]</scope>
    <source>
        <strain evidence="9">SA1</strain>
    </source>
</reference>
<evidence type="ECO:0000256" key="3">
    <source>
        <dbReference type="ARBA" id="ARBA00012929"/>
    </source>
</evidence>
<evidence type="ECO:0000256" key="4">
    <source>
        <dbReference type="ARBA" id="ARBA00017099"/>
    </source>
</evidence>
<name>A0A1D8A742_9SPHN</name>
<dbReference type="EMBL" id="CP017075">
    <property type="protein sequence ID" value="AOR77937.1"/>
    <property type="molecule type" value="Genomic_DNA"/>
</dbReference>
<dbReference type="Pfam" id="PF04321">
    <property type="entry name" value="RmlD_sub_bind"/>
    <property type="match status" value="1"/>
</dbReference>
<dbReference type="RefSeq" id="WP_069708804.1">
    <property type="nucleotide sequence ID" value="NZ_CP017075.1"/>
</dbReference>
<evidence type="ECO:0000313" key="8">
    <source>
        <dbReference type="EMBL" id="AOR77937.1"/>
    </source>
</evidence>
<dbReference type="InterPro" id="IPR036291">
    <property type="entry name" value="NAD(P)-bd_dom_sf"/>
</dbReference>
<keyword evidence="9" id="KW-1185">Reference proteome</keyword>
<comment type="pathway">
    <text evidence="1 6">Carbohydrate biosynthesis; dTDP-L-rhamnose biosynthesis.</text>
</comment>
<dbReference type="Gene3D" id="3.90.25.10">
    <property type="entry name" value="UDP-galactose 4-epimerase, domain 1"/>
    <property type="match status" value="1"/>
</dbReference>
<dbReference type="NCBIfam" id="TIGR01214">
    <property type="entry name" value="rmlD"/>
    <property type="match status" value="1"/>
</dbReference>
<dbReference type="PANTHER" id="PTHR10491">
    <property type="entry name" value="DTDP-4-DEHYDRORHAMNOSE REDUCTASE"/>
    <property type="match status" value="1"/>
</dbReference>